<dbReference type="SMART" id="SM00240">
    <property type="entry name" value="FHA"/>
    <property type="match status" value="1"/>
</dbReference>
<dbReference type="PROSITE" id="PS50883">
    <property type="entry name" value="EAL"/>
    <property type="match status" value="1"/>
</dbReference>
<dbReference type="PROSITE" id="PS50006">
    <property type="entry name" value="FHA_DOMAIN"/>
    <property type="match status" value="1"/>
</dbReference>
<dbReference type="InterPro" id="IPR000253">
    <property type="entry name" value="FHA_dom"/>
</dbReference>
<dbReference type="Gene3D" id="3.20.20.450">
    <property type="entry name" value="EAL domain"/>
    <property type="match status" value="1"/>
</dbReference>
<dbReference type="GO" id="GO:0071111">
    <property type="term" value="F:cyclic-guanylate-specific phosphodiesterase activity"/>
    <property type="evidence" value="ECO:0007669"/>
    <property type="project" value="InterPro"/>
</dbReference>
<dbReference type="PANTHER" id="PTHR33121">
    <property type="entry name" value="CYCLIC DI-GMP PHOSPHODIESTERASE PDEF"/>
    <property type="match status" value="1"/>
</dbReference>
<dbReference type="Gene3D" id="2.60.200.20">
    <property type="match status" value="1"/>
</dbReference>
<dbReference type="KEGG" id="pnd:Pla175_18270"/>
<accession>A0A518DAE0</accession>
<dbReference type="SUPFAM" id="SSF49879">
    <property type="entry name" value="SMAD/FHA domain"/>
    <property type="match status" value="1"/>
</dbReference>
<dbReference type="PANTHER" id="PTHR33121:SF76">
    <property type="entry name" value="SIGNALING PROTEIN"/>
    <property type="match status" value="1"/>
</dbReference>
<dbReference type="InterPro" id="IPR050706">
    <property type="entry name" value="Cyclic-di-GMP_PDE-like"/>
</dbReference>
<name>A0A518DAE0_9BACT</name>
<dbReference type="Pfam" id="PF00498">
    <property type="entry name" value="FHA"/>
    <property type="match status" value="1"/>
</dbReference>
<gene>
    <name evidence="3" type="primary">cph2</name>
    <name evidence="3" type="ORF">Pla175_18270</name>
</gene>
<keyword evidence="4" id="KW-1185">Reference proteome</keyword>
<dbReference type="InterPro" id="IPR008984">
    <property type="entry name" value="SMAD_FHA_dom_sf"/>
</dbReference>
<evidence type="ECO:0000259" key="2">
    <source>
        <dbReference type="PROSITE" id="PS50883"/>
    </source>
</evidence>
<dbReference type="OrthoDB" id="9813903at2"/>
<feature type="domain" description="FHA" evidence="1">
    <location>
        <begin position="35"/>
        <end position="84"/>
    </location>
</feature>
<dbReference type="AlphaFoldDB" id="A0A518DAE0"/>
<evidence type="ECO:0000313" key="3">
    <source>
        <dbReference type="EMBL" id="QDU88449.1"/>
    </source>
</evidence>
<evidence type="ECO:0000259" key="1">
    <source>
        <dbReference type="PROSITE" id="PS50006"/>
    </source>
</evidence>
<organism evidence="3 4">
    <name type="scientific">Pirellulimonas nuda</name>
    <dbReference type="NCBI Taxonomy" id="2528009"/>
    <lineage>
        <taxon>Bacteria</taxon>
        <taxon>Pseudomonadati</taxon>
        <taxon>Planctomycetota</taxon>
        <taxon>Planctomycetia</taxon>
        <taxon>Pirellulales</taxon>
        <taxon>Lacipirellulaceae</taxon>
        <taxon>Pirellulimonas</taxon>
    </lineage>
</organism>
<proteinExistence type="predicted"/>
<reference evidence="3 4" key="1">
    <citation type="submission" date="2019-02" db="EMBL/GenBank/DDBJ databases">
        <title>Deep-cultivation of Planctomycetes and their phenomic and genomic characterization uncovers novel biology.</title>
        <authorList>
            <person name="Wiegand S."/>
            <person name="Jogler M."/>
            <person name="Boedeker C."/>
            <person name="Pinto D."/>
            <person name="Vollmers J."/>
            <person name="Rivas-Marin E."/>
            <person name="Kohn T."/>
            <person name="Peeters S.H."/>
            <person name="Heuer A."/>
            <person name="Rast P."/>
            <person name="Oberbeckmann S."/>
            <person name="Bunk B."/>
            <person name="Jeske O."/>
            <person name="Meyerdierks A."/>
            <person name="Storesund J.E."/>
            <person name="Kallscheuer N."/>
            <person name="Luecker S."/>
            <person name="Lage O.M."/>
            <person name="Pohl T."/>
            <person name="Merkel B.J."/>
            <person name="Hornburger P."/>
            <person name="Mueller R.-W."/>
            <person name="Bruemmer F."/>
            <person name="Labrenz M."/>
            <person name="Spormann A.M."/>
            <person name="Op den Camp H."/>
            <person name="Overmann J."/>
            <person name="Amann R."/>
            <person name="Jetten M.S.M."/>
            <person name="Mascher T."/>
            <person name="Medema M.H."/>
            <person name="Devos D.P."/>
            <person name="Kaster A.-K."/>
            <person name="Ovreas L."/>
            <person name="Rohde M."/>
            <person name="Galperin M.Y."/>
            <person name="Jogler C."/>
        </authorList>
    </citation>
    <scope>NUCLEOTIDE SEQUENCE [LARGE SCALE GENOMIC DNA]</scope>
    <source>
        <strain evidence="3 4">Pla175</strain>
    </source>
</reference>
<sequence>MIASEPCLASGLWTLLECRDDGAAGRSYALRSEGLVVGRTSEASLTLDSGGVSKRHAAIAIEAGRPVVRDLGSTNGTYVNGRRVESAPLADGDVVQFADRAFRVQRPRTAESGATIEGGALPFAAALLQFEELMSGAGVAPHFQPIVTLPDGQTVGYELLARSNLEELRSPLAMFQTAARLGQECALSELMRREGARDALRMPDCHNLFVNTHPKEIVQDRFLASLAELRGLAPTQTITIEVHEAAVTNRDDMRRFRSALCDLEMQLAYDDFGAGQARLDELCEVPPECLKFDIMLVRDIDKASPTRLAMIRSLVRMVQDLGVTTLAEGVETAAEAEACTELGFELAQGYWFGRPAPAP</sequence>
<dbReference type="RefSeq" id="WP_145283382.1">
    <property type="nucleotide sequence ID" value="NZ_CP036291.1"/>
</dbReference>
<dbReference type="SMART" id="SM00052">
    <property type="entry name" value="EAL"/>
    <property type="match status" value="1"/>
</dbReference>
<protein>
    <submittedName>
        <fullName evidence="3">Phytochrome-like protein cph2</fullName>
    </submittedName>
</protein>
<dbReference type="Proteomes" id="UP000317429">
    <property type="component" value="Chromosome"/>
</dbReference>
<evidence type="ECO:0000313" key="4">
    <source>
        <dbReference type="Proteomes" id="UP000317429"/>
    </source>
</evidence>
<dbReference type="Pfam" id="PF00563">
    <property type="entry name" value="EAL"/>
    <property type="match status" value="1"/>
</dbReference>
<dbReference type="InterPro" id="IPR001633">
    <property type="entry name" value="EAL_dom"/>
</dbReference>
<dbReference type="InterPro" id="IPR035919">
    <property type="entry name" value="EAL_sf"/>
</dbReference>
<dbReference type="SUPFAM" id="SSF141868">
    <property type="entry name" value="EAL domain-like"/>
    <property type="match status" value="1"/>
</dbReference>
<dbReference type="EMBL" id="CP036291">
    <property type="protein sequence ID" value="QDU88449.1"/>
    <property type="molecule type" value="Genomic_DNA"/>
</dbReference>
<feature type="domain" description="EAL" evidence="2">
    <location>
        <begin position="123"/>
        <end position="359"/>
    </location>
</feature>
<dbReference type="CDD" id="cd01948">
    <property type="entry name" value="EAL"/>
    <property type="match status" value="1"/>
</dbReference>
<dbReference type="CDD" id="cd00060">
    <property type="entry name" value="FHA"/>
    <property type="match status" value="1"/>
</dbReference>